<evidence type="ECO:0000313" key="7">
    <source>
        <dbReference type="EMBL" id="QEI06499.1"/>
    </source>
</evidence>
<dbReference type="OrthoDB" id="9135905at2"/>
<dbReference type="InterPro" id="IPR020616">
    <property type="entry name" value="Thiolase_N"/>
</dbReference>
<keyword evidence="2 4" id="KW-0808">Transferase</keyword>
<evidence type="ECO:0000259" key="6">
    <source>
        <dbReference type="Pfam" id="PF02803"/>
    </source>
</evidence>
<dbReference type="PIRSF" id="PIRSF000429">
    <property type="entry name" value="Ac-CoA_Ac_transf"/>
    <property type="match status" value="1"/>
</dbReference>
<dbReference type="InterPro" id="IPR002155">
    <property type="entry name" value="Thiolase"/>
</dbReference>
<dbReference type="KEGG" id="pacr:FXN63_12160"/>
<dbReference type="AlphaFoldDB" id="A0A5C0AVV0"/>
<dbReference type="Pfam" id="PF00108">
    <property type="entry name" value="Thiolase_N"/>
    <property type="match status" value="1"/>
</dbReference>
<evidence type="ECO:0000313" key="8">
    <source>
        <dbReference type="Proteomes" id="UP000325161"/>
    </source>
</evidence>
<accession>A0A5C0AVV0</accession>
<dbReference type="SUPFAM" id="SSF53901">
    <property type="entry name" value="Thiolase-like"/>
    <property type="match status" value="2"/>
</dbReference>
<sequence>MPDATALILGWARSAVAPHGGVFKTLHPHDIAAPVVQGLLARAGIAADMVDAVVVGNALGAGGNPARMVALAAGLPDRSAAYSVDTQCCAGLDAVSMAVGLLASGNASVVIAGGVEAWSRAPIRQHRPMHVGEAAVSYERPAFAPDPARDPDMLLAAARYAARRGYTRVAQDAYAILSHERALARADTVAQEIVPVAGLDRDAYPRHIKLSRAARMPAVAVSDEIAQAGEQAGAEAGVQTRLCDTPPAFAPDHSLSALSIAPRADGAAFVVLANPDACKRLGLQARATWIGSASIGAAPETPMLAAIAASQTVLARVGLSMGDMAAVELHDAFAVQALSFCDALGLKPAALNRRGGGLARGHPIGASAAIALVRLLADLERDEAPGAFGLTAVAGAGGIGAAAVVARGQ</sequence>
<evidence type="ECO:0000256" key="2">
    <source>
        <dbReference type="ARBA" id="ARBA00022679"/>
    </source>
</evidence>
<dbReference type="Gene3D" id="3.40.47.10">
    <property type="match status" value="1"/>
</dbReference>
<evidence type="ECO:0000256" key="3">
    <source>
        <dbReference type="ARBA" id="ARBA00023315"/>
    </source>
</evidence>
<evidence type="ECO:0000259" key="5">
    <source>
        <dbReference type="Pfam" id="PF00108"/>
    </source>
</evidence>
<gene>
    <name evidence="7" type="ORF">FXN63_12160</name>
</gene>
<dbReference type="PANTHER" id="PTHR18919">
    <property type="entry name" value="ACETYL-COA C-ACYLTRANSFERASE"/>
    <property type="match status" value="1"/>
</dbReference>
<feature type="domain" description="Thiolase C-terminal" evidence="6">
    <location>
        <begin position="286"/>
        <end position="406"/>
    </location>
</feature>
<organism evidence="7 8">
    <name type="scientific">Pigmentiphaga aceris</name>
    <dbReference type="NCBI Taxonomy" id="1940612"/>
    <lineage>
        <taxon>Bacteria</taxon>
        <taxon>Pseudomonadati</taxon>
        <taxon>Pseudomonadota</taxon>
        <taxon>Betaproteobacteria</taxon>
        <taxon>Burkholderiales</taxon>
        <taxon>Alcaligenaceae</taxon>
        <taxon>Pigmentiphaga</taxon>
    </lineage>
</organism>
<keyword evidence="8" id="KW-1185">Reference proteome</keyword>
<name>A0A5C0AVV0_9BURK</name>
<dbReference type="EMBL" id="CP043046">
    <property type="protein sequence ID" value="QEI06499.1"/>
    <property type="molecule type" value="Genomic_DNA"/>
</dbReference>
<proteinExistence type="inferred from homology"/>
<evidence type="ECO:0000256" key="1">
    <source>
        <dbReference type="ARBA" id="ARBA00010982"/>
    </source>
</evidence>
<comment type="similarity">
    <text evidence="1 4">Belongs to the thiolase-like superfamily. Thiolase family.</text>
</comment>
<evidence type="ECO:0000256" key="4">
    <source>
        <dbReference type="RuleBase" id="RU003557"/>
    </source>
</evidence>
<dbReference type="RefSeq" id="WP_148815157.1">
    <property type="nucleotide sequence ID" value="NZ_CP043046.1"/>
</dbReference>
<dbReference type="CDD" id="cd00751">
    <property type="entry name" value="thiolase"/>
    <property type="match status" value="1"/>
</dbReference>
<keyword evidence="3 4" id="KW-0012">Acyltransferase</keyword>
<dbReference type="NCBIfam" id="TIGR01930">
    <property type="entry name" value="AcCoA-C-Actrans"/>
    <property type="match status" value="1"/>
</dbReference>
<feature type="domain" description="Thiolase N-terminal" evidence="5">
    <location>
        <begin position="8"/>
        <end position="274"/>
    </location>
</feature>
<protein>
    <submittedName>
        <fullName evidence="7">Thiolase family protein</fullName>
    </submittedName>
</protein>
<dbReference type="GO" id="GO:0003988">
    <property type="term" value="F:acetyl-CoA C-acyltransferase activity"/>
    <property type="evidence" value="ECO:0007669"/>
    <property type="project" value="UniProtKB-ARBA"/>
</dbReference>
<dbReference type="InterPro" id="IPR016039">
    <property type="entry name" value="Thiolase-like"/>
</dbReference>
<dbReference type="Pfam" id="PF02803">
    <property type="entry name" value="Thiolase_C"/>
    <property type="match status" value="1"/>
</dbReference>
<dbReference type="InterPro" id="IPR020617">
    <property type="entry name" value="Thiolase_C"/>
</dbReference>
<dbReference type="PANTHER" id="PTHR18919:SF107">
    <property type="entry name" value="ACETYL-COA ACETYLTRANSFERASE, CYTOSOLIC"/>
    <property type="match status" value="1"/>
</dbReference>
<dbReference type="Proteomes" id="UP000325161">
    <property type="component" value="Chromosome"/>
</dbReference>
<reference evidence="7 8" key="1">
    <citation type="submission" date="2019-08" db="EMBL/GenBank/DDBJ databases">
        <title>Amphibian skin-associated Pigmentiphaga: genome sequence and occurrence across geography and hosts.</title>
        <authorList>
            <person name="Bletz M.C."/>
            <person name="Bunk B."/>
            <person name="Sproeer C."/>
            <person name="Biwer P."/>
            <person name="Reiter S."/>
            <person name="Rabemananjara F.C.E."/>
            <person name="Schulz S."/>
            <person name="Overmann J."/>
            <person name="Vences M."/>
        </authorList>
    </citation>
    <scope>NUCLEOTIDE SEQUENCE [LARGE SCALE GENOMIC DNA]</scope>
    <source>
        <strain evidence="7 8">Mada1488</strain>
    </source>
</reference>